<proteinExistence type="predicted"/>
<evidence type="ECO:0000313" key="2">
    <source>
        <dbReference type="Proteomes" id="UP001642464"/>
    </source>
</evidence>
<organism evidence="1 2">
    <name type="scientific">Durusdinium trenchii</name>
    <dbReference type="NCBI Taxonomy" id="1381693"/>
    <lineage>
        <taxon>Eukaryota</taxon>
        <taxon>Sar</taxon>
        <taxon>Alveolata</taxon>
        <taxon>Dinophyceae</taxon>
        <taxon>Suessiales</taxon>
        <taxon>Symbiodiniaceae</taxon>
        <taxon>Durusdinium</taxon>
    </lineage>
</organism>
<dbReference type="EMBL" id="CAXAMM010042479">
    <property type="protein sequence ID" value="CAK9105162.1"/>
    <property type="molecule type" value="Genomic_DNA"/>
</dbReference>
<dbReference type="Proteomes" id="UP001642464">
    <property type="component" value="Unassembled WGS sequence"/>
</dbReference>
<sequence length="238" mass="26121">MASQRPEGRCAWLVVEGLRAEEKAADLDRQGQSAQAALHHARAASKFKEAAEVCPEADREELEGHAQDITARAVYLESLGGMPPSMPLEDHVGELLISLDLSVAQQPQEEQVPELLARSGVNGTSADLCDSGLQMVLALQSQDELQSFIRRLLSTSWRQVKADEASTEEFAKFARDFGTGAGNFQSLTSQLRSPLFSAKQVLTQRGGSWVAWRQWSSWTFKAEGQTMWSEWGASPPSC</sequence>
<accession>A0ABP0RWY9</accession>
<gene>
    <name evidence="1" type="ORF">SCF082_LOCUS49025</name>
</gene>
<protein>
    <submittedName>
        <fullName evidence="1">Uncharacterized protein</fullName>
    </submittedName>
</protein>
<keyword evidence="2" id="KW-1185">Reference proteome</keyword>
<comment type="caution">
    <text evidence="1">The sequence shown here is derived from an EMBL/GenBank/DDBJ whole genome shotgun (WGS) entry which is preliminary data.</text>
</comment>
<reference evidence="1 2" key="1">
    <citation type="submission" date="2024-02" db="EMBL/GenBank/DDBJ databases">
        <authorList>
            <person name="Chen Y."/>
            <person name="Shah S."/>
            <person name="Dougan E. K."/>
            <person name="Thang M."/>
            <person name="Chan C."/>
        </authorList>
    </citation>
    <scope>NUCLEOTIDE SEQUENCE [LARGE SCALE GENOMIC DNA]</scope>
</reference>
<name>A0ABP0RWY9_9DINO</name>
<evidence type="ECO:0000313" key="1">
    <source>
        <dbReference type="EMBL" id="CAK9105162.1"/>
    </source>
</evidence>